<comment type="caution">
    <text evidence="3">The sequence shown here is derived from an EMBL/GenBank/DDBJ whole genome shotgun (WGS) entry which is preliminary data.</text>
</comment>
<evidence type="ECO:0000313" key="4">
    <source>
        <dbReference type="Proteomes" id="UP001140094"/>
    </source>
</evidence>
<dbReference type="PANTHER" id="PTHR47102">
    <property type="entry name" value="PROTEIN BNI1"/>
    <property type="match status" value="1"/>
</dbReference>
<feature type="compositionally biased region" description="Low complexity" evidence="1">
    <location>
        <begin position="389"/>
        <end position="402"/>
    </location>
</feature>
<dbReference type="InterPro" id="IPR016024">
    <property type="entry name" value="ARM-type_fold"/>
</dbReference>
<gene>
    <name evidence="3" type="ORF">H4R20_003320</name>
</gene>
<protein>
    <recommendedName>
        <fullName evidence="2">GBD/FH3 domain-containing protein</fullName>
    </recommendedName>
</protein>
<keyword evidence="4" id="KW-1185">Reference proteome</keyword>
<evidence type="ECO:0000256" key="1">
    <source>
        <dbReference type="SAM" id="MobiDB-lite"/>
    </source>
</evidence>
<feature type="compositionally biased region" description="Low complexity" evidence="1">
    <location>
        <begin position="437"/>
        <end position="448"/>
    </location>
</feature>
<reference evidence="3" key="1">
    <citation type="submission" date="2022-07" db="EMBL/GenBank/DDBJ databases">
        <title>Phylogenomic reconstructions and comparative analyses of Kickxellomycotina fungi.</title>
        <authorList>
            <person name="Reynolds N.K."/>
            <person name="Stajich J.E."/>
            <person name="Barry K."/>
            <person name="Grigoriev I.V."/>
            <person name="Crous P."/>
            <person name="Smith M.E."/>
        </authorList>
    </citation>
    <scope>NUCLEOTIDE SEQUENCE</scope>
    <source>
        <strain evidence="3">NRRL 1565</strain>
    </source>
</reference>
<name>A0A9W8HZU4_9FUNG</name>
<dbReference type="OrthoDB" id="5563331at2759"/>
<dbReference type="InterPro" id="IPR011989">
    <property type="entry name" value="ARM-like"/>
</dbReference>
<feature type="region of interest" description="Disordered" evidence="1">
    <location>
        <begin position="431"/>
        <end position="481"/>
    </location>
</feature>
<dbReference type="PROSITE" id="PS51232">
    <property type="entry name" value="GBD_FH3"/>
    <property type="match status" value="1"/>
</dbReference>
<feature type="region of interest" description="Disordered" evidence="1">
    <location>
        <begin position="373"/>
        <end position="404"/>
    </location>
</feature>
<proteinExistence type="predicted"/>
<dbReference type="InterPro" id="IPR014768">
    <property type="entry name" value="GBD/FH3_dom"/>
</dbReference>
<feature type="domain" description="GBD/FH3" evidence="2">
    <location>
        <begin position="1"/>
        <end position="348"/>
    </location>
</feature>
<dbReference type="PANTHER" id="PTHR47102:SF2">
    <property type="entry name" value="PROTEIN BNI1"/>
    <property type="match status" value="1"/>
</dbReference>
<dbReference type="SUPFAM" id="SSF48371">
    <property type="entry name" value="ARM repeat"/>
    <property type="match status" value="1"/>
</dbReference>
<dbReference type="Proteomes" id="UP001140094">
    <property type="component" value="Unassembled WGS sequence"/>
</dbReference>
<accession>A0A9W8HZU4</accession>
<evidence type="ECO:0000313" key="3">
    <source>
        <dbReference type="EMBL" id="KAJ2802339.1"/>
    </source>
</evidence>
<dbReference type="EMBL" id="JANBUO010000676">
    <property type="protein sequence ID" value="KAJ2802339.1"/>
    <property type="molecule type" value="Genomic_DNA"/>
</dbReference>
<dbReference type="InterPro" id="IPR051661">
    <property type="entry name" value="Actin_filament_regulator"/>
</dbReference>
<dbReference type="AlphaFoldDB" id="A0A9W8HZU4"/>
<organism evidence="3 4">
    <name type="scientific">Coemansia guatemalensis</name>
    <dbReference type="NCBI Taxonomy" id="2761395"/>
    <lineage>
        <taxon>Eukaryota</taxon>
        <taxon>Fungi</taxon>
        <taxon>Fungi incertae sedis</taxon>
        <taxon>Zoopagomycota</taxon>
        <taxon>Kickxellomycotina</taxon>
        <taxon>Kickxellomycetes</taxon>
        <taxon>Kickxellales</taxon>
        <taxon>Kickxellaceae</taxon>
        <taxon>Coemansia</taxon>
    </lineage>
</organism>
<evidence type="ECO:0000259" key="2">
    <source>
        <dbReference type="PROSITE" id="PS51232"/>
    </source>
</evidence>
<dbReference type="Gene3D" id="1.25.10.10">
    <property type="entry name" value="Leucine-rich Repeat Variant"/>
    <property type="match status" value="1"/>
</dbReference>
<sequence length="526" mass="56795">MPVDSKLQLIQSHKAKASRETRTDTTPLSEHLKILARAGTQSLPRARLEKLRVDISYQSISQIAAFVEGGGLRLLLTHLVQLNERRTASRRVDELLKELEILRCVLGVSKVSVGAQALADGSGNIRRILDSLGTMWLPCSVMSLRITSYLVQQEDLQCVGAVLSALLRRDSTGSGDSHKRRPAFNEWMEAIDGALEEYHSAVADQQSAAEIVDFMSASLTLINCIVDALSPSLDRRVKFYEKLASHDMLAKLSGLRDWHASIVDSHLNRWDEALRRDYNIARSQRSDAVVFDNNGVDSSIRNPSLFKSFVAHYEEAKSAKRKGSLGDASDNDEEYLRMNLATYSDSAPRAAATAAVSAPVTPRAGERELAVQNGAGPSTCLPSTNPFFSSAGPGSASPAAAAESMPQPFIPQSSARSSMVAETGCLRTLRLPKDRAAGSSSSSSSNASDHSKADHVVSHPPKSPTLRNDNSPAADPPSDNIRSAHELLQKSLPLAQKMSGDVGGAVYKDLQAIVQLAQSLLASFDK</sequence>